<evidence type="ECO:0000313" key="6">
    <source>
        <dbReference type="Proteomes" id="UP000248598"/>
    </source>
</evidence>
<dbReference type="AlphaFoldDB" id="A0AAX2IZV9"/>
<dbReference type="SUPFAM" id="SSF46785">
    <property type="entry name" value="Winged helix' DNA-binding domain"/>
    <property type="match status" value="1"/>
</dbReference>
<dbReference type="GO" id="GO:0003677">
    <property type="term" value="F:DNA binding"/>
    <property type="evidence" value="ECO:0007669"/>
    <property type="project" value="UniProtKB-KW"/>
</dbReference>
<proteinExistence type="predicted"/>
<dbReference type="GeneID" id="93261367"/>
<dbReference type="EMBL" id="LS483426">
    <property type="protein sequence ID" value="SQH23889.1"/>
    <property type="molecule type" value="Genomic_DNA"/>
</dbReference>
<dbReference type="PANTHER" id="PTHR33154">
    <property type="entry name" value="TRANSCRIPTIONAL REGULATOR, ARSR FAMILY"/>
    <property type="match status" value="1"/>
</dbReference>
<dbReference type="InterPro" id="IPR051081">
    <property type="entry name" value="HTH_MetalResp_TranReg"/>
</dbReference>
<gene>
    <name evidence="5" type="primary">ygaV_1</name>
    <name evidence="5" type="ORF">NCTC10529_00031</name>
</gene>
<dbReference type="InterPro" id="IPR036388">
    <property type="entry name" value="WH-like_DNA-bd_sf"/>
</dbReference>
<protein>
    <submittedName>
        <fullName evidence="5">Probable HTH-type transcriptional regulator ygaV</fullName>
    </submittedName>
</protein>
<evidence type="ECO:0000256" key="3">
    <source>
        <dbReference type="ARBA" id="ARBA00023163"/>
    </source>
</evidence>
<reference evidence="5 6" key="1">
    <citation type="submission" date="2018-06" db="EMBL/GenBank/DDBJ databases">
        <authorList>
            <consortium name="Pathogen Informatics"/>
            <person name="Doyle S."/>
        </authorList>
    </citation>
    <scope>NUCLEOTIDE SEQUENCE [LARGE SCALE GENOMIC DNA]</scope>
    <source>
        <strain evidence="5 6">NCTC10529</strain>
    </source>
</reference>
<dbReference type="Pfam" id="PF01022">
    <property type="entry name" value="HTH_5"/>
    <property type="match status" value="1"/>
</dbReference>
<dbReference type="PANTHER" id="PTHR33154:SF28">
    <property type="entry name" value="HTH-TYPE TRANSCRIPTIONAL REGULATOR YGAV-RELATED"/>
    <property type="match status" value="1"/>
</dbReference>
<dbReference type="Gene3D" id="1.10.10.10">
    <property type="entry name" value="Winged helix-like DNA-binding domain superfamily/Winged helix DNA-binding domain"/>
    <property type="match status" value="1"/>
</dbReference>
<keyword evidence="2" id="KW-0238">DNA-binding</keyword>
<keyword evidence="3" id="KW-0804">Transcription</keyword>
<feature type="domain" description="HTH arsR-type" evidence="4">
    <location>
        <begin position="5"/>
        <end position="99"/>
    </location>
</feature>
<dbReference type="Proteomes" id="UP000248598">
    <property type="component" value="Chromosome 1"/>
</dbReference>
<evidence type="ECO:0000256" key="2">
    <source>
        <dbReference type="ARBA" id="ARBA00023125"/>
    </source>
</evidence>
<keyword evidence="1" id="KW-0805">Transcription regulation</keyword>
<dbReference type="PRINTS" id="PR00778">
    <property type="entry name" value="HTHARSR"/>
</dbReference>
<evidence type="ECO:0000313" key="5">
    <source>
        <dbReference type="EMBL" id="SQH23889.1"/>
    </source>
</evidence>
<evidence type="ECO:0000259" key="4">
    <source>
        <dbReference type="PROSITE" id="PS50987"/>
    </source>
</evidence>
<dbReference type="SMART" id="SM00418">
    <property type="entry name" value="HTH_ARSR"/>
    <property type="match status" value="1"/>
</dbReference>
<sequence length="99" mass="11342">MMNTKSHSNLNNASDMLKAMSNSERLSILLLLLEHESSLQELVQATGLTATQVGNHLYKMRQLGMVDYTRFMRIMQYRITSDEIKNVLRALSINPKEIT</sequence>
<accession>A0AAX2IZV9</accession>
<dbReference type="InterPro" id="IPR036390">
    <property type="entry name" value="WH_DNA-bd_sf"/>
</dbReference>
<dbReference type="PROSITE" id="PS50987">
    <property type="entry name" value="HTH_ARSR_2"/>
    <property type="match status" value="1"/>
</dbReference>
<dbReference type="InterPro" id="IPR001845">
    <property type="entry name" value="HTH_ArsR_DNA-bd_dom"/>
</dbReference>
<dbReference type="GO" id="GO:0003700">
    <property type="term" value="F:DNA-binding transcription factor activity"/>
    <property type="evidence" value="ECO:0007669"/>
    <property type="project" value="InterPro"/>
</dbReference>
<name>A0AAX2IZV9_KINKI</name>
<organism evidence="5 6">
    <name type="scientific">Kingella kingae</name>
    <dbReference type="NCBI Taxonomy" id="504"/>
    <lineage>
        <taxon>Bacteria</taxon>
        <taxon>Pseudomonadati</taxon>
        <taxon>Pseudomonadota</taxon>
        <taxon>Betaproteobacteria</taxon>
        <taxon>Neisseriales</taxon>
        <taxon>Neisseriaceae</taxon>
        <taxon>Kingella</taxon>
    </lineage>
</organism>
<evidence type="ECO:0000256" key="1">
    <source>
        <dbReference type="ARBA" id="ARBA00023015"/>
    </source>
</evidence>
<dbReference type="RefSeq" id="WP_003787380.1">
    <property type="nucleotide sequence ID" value="NZ_CP091518.1"/>
</dbReference>